<reference evidence="1 2" key="1">
    <citation type="journal article" date="2019" name="Mol. Ecol. Resour.">
        <title>Chromosome-level genome assembly of Triplophysa tibetana, a fish adapted to the harsh high-altitude environment of the Tibetan Plateau.</title>
        <authorList>
            <person name="Yang X."/>
            <person name="Liu H."/>
            <person name="Ma Z."/>
            <person name="Zou Y."/>
            <person name="Zou M."/>
            <person name="Mao Y."/>
            <person name="Li X."/>
            <person name="Wang H."/>
            <person name="Chen T."/>
            <person name="Wang W."/>
            <person name="Yang R."/>
        </authorList>
    </citation>
    <scope>NUCLEOTIDE SEQUENCE [LARGE SCALE GENOMIC DNA]</scope>
    <source>
        <strain evidence="1">TTIB1903HZAU</strain>
        <tissue evidence="1">Muscle</tissue>
    </source>
</reference>
<dbReference type="EMBL" id="SOYY01000009">
    <property type="protein sequence ID" value="KAA0716768.1"/>
    <property type="molecule type" value="Genomic_DNA"/>
</dbReference>
<accession>A0A5A9P4A1</accession>
<sequence length="100" mass="10787">MEVGLVAAQELLVGDSGPFECVSLLSHSGRKMVAPEVKAALRSNSKDRLSEYPSKVTAVLSLSLFLSPRAPLTLCQDEGTRDKVEHVRAVLPLGDIPTWT</sequence>
<dbReference type="AlphaFoldDB" id="A0A5A9P4A1"/>
<evidence type="ECO:0000313" key="2">
    <source>
        <dbReference type="Proteomes" id="UP000324632"/>
    </source>
</evidence>
<gene>
    <name evidence="1" type="ORF">E1301_Tti008973</name>
</gene>
<proteinExistence type="predicted"/>
<keyword evidence="2" id="KW-1185">Reference proteome</keyword>
<comment type="caution">
    <text evidence="1">The sequence shown here is derived from an EMBL/GenBank/DDBJ whole genome shotgun (WGS) entry which is preliminary data.</text>
</comment>
<evidence type="ECO:0000313" key="1">
    <source>
        <dbReference type="EMBL" id="KAA0716768.1"/>
    </source>
</evidence>
<organism evidence="1 2">
    <name type="scientific">Triplophysa tibetana</name>
    <dbReference type="NCBI Taxonomy" id="1572043"/>
    <lineage>
        <taxon>Eukaryota</taxon>
        <taxon>Metazoa</taxon>
        <taxon>Chordata</taxon>
        <taxon>Craniata</taxon>
        <taxon>Vertebrata</taxon>
        <taxon>Euteleostomi</taxon>
        <taxon>Actinopterygii</taxon>
        <taxon>Neopterygii</taxon>
        <taxon>Teleostei</taxon>
        <taxon>Ostariophysi</taxon>
        <taxon>Cypriniformes</taxon>
        <taxon>Nemacheilidae</taxon>
        <taxon>Triplophysa</taxon>
    </lineage>
</organism>
<protein>
    <submittedName>
        <fullName evidence="1">Uncharacterized protein</fullName>
    </submittedName>
</protein>
<dbReference type="Proteomes" id="UP000324632">
    <property type="component" value="Chromosome 9"/>
</dbReference>
<name>A0A5A9P4A1_9TELE</name>